<sequence>MTKTILVTGCSAGGIGAALAQALADQGHHVFATARNPSKIPPELRTLSNVSSLALDVSSSASVADAAKAVREVGKGLDVLVNNAGAGYTMPVLDVDIDQAKWLYEANVWGPVRTIQAFADLLIASKGRIVNVSSVGAVVNTPWIASYASSKAALNSISETLRLELTPFGVTVATVYLGTGEAGPKGGPIKDLVDSVVPDVLGEKGGIVWRGPNSGAVRFLSRWMPIWLLDSMMSNGQGLDELSKNLKPKGD</sequence>
<evidence type="ECO:0000313" key="1">
    <source>
        <dbReference type="EMBL" id="KAL3953921.1"/>
    </source>
</evidence>
<accession>A0ACC4DEN1</accession>
<dbReference type="Proteomes" id="UP001638806">
    <property type="component" value="Unassembled WGS sequence"/>
</dbReference>
<keyword evidence="2" id="KW-1185">Reference proteome</keyword>
<reference evidence="1" key="1">
    <citation type="submission" date="2024-12" db="EMBL/GenBank/DDBJ databases">
        <title>Comparative genomics and development of molecular markers within Purpureocillium lilacinum and among Purpureocillium species.</title>
        <authorList>
            <person name="Yeh Z.-Y."/>
            <person name="Ni N.-T."/>
            <person name="Lo P.-H."/>
            <person name="Mushyakhwo K."/>
            <person name="Lin C.-F."/>
            <person name="Nai Y.-S."/>
        </authorList>
    </citation>
    <scope>NUCLEOTIDE SEQUENCE</scope>
    <source>
        <strain evidence="1">NCHU-NPUST-175</strain>
    </source>
</reference>
<organism evidence="1 2">
    <name type="scientific">Purpureocillium lilacinum</name>
    <name type="common">Paecilomyces lilacinus</name>
    <dbReference type="NCBI Taxonomy" id="33203"/>
    <lineage>
        <taxon>Eukaryota</taxon>
        <taxon>Fungi</taxon>
        <taxon>Dikarya</taxon>
        <taxon>Ascomycota</taxon>
        <taxon>Pezizomycotina</taxon>
        <taxon>Sordariomycetes</taxon>
        <taxon>Hypocreomycetidae</taxon>
        <taxon>Hypocreales</taxon>
        <taxon>Ophiocordycipitaceae</taxon>
        <taxon>Purpureocillium</taxon>
    </lineage>
</organism>
<evidence type="ECO:0000313" key="2">
    <source>
        <dbReference type="Proteomes" id="UP001638806"/>
    </source>
</evidence>
<protein>
    <submittedName>
        <fullName evidence="1">Uncharacterized protein</fullName>
    </submittedName>
</protein>
<gene>
    <name evidence="1" type="ORF">ACCO45_011877</name>
</gene>
<comment type="caution">
    <text evidence="1">The sequence shown here is derived from an EMBL/GenBank/DDBJ whole genome shotgun (WGS) entry which is preliminary data.</text>
</comment>
<proteinExistence type="predicted"/>
<dbReference type="EMBL" id="JBGNUJ010000011">
    <property type="protein sequence ID" value="KAL3953921.1"/>
    <property type="molecule type" value="Genomic_DNA"/>
</dbReference>
<name>A0ACC4DEN1_PURLI</name>